<dbReference type="SUPFAM" id="SSF51735">
    <property type="entry name" value="NAD(P)-binding Rossmann-fold domains"/>
    <property type="match status" value="1"/>
</dbReference>
<gene>
    <name evidence="5" type="ORF">GM51_4565</name>
</gene>
<protein>
    <recommendedName>
        <fullName evidence="4">NAD-dependent epimerase/dehydratase domain-containing protein</fullName>
    </recommendedName>
</protein>
<dbReference type="Pfam" id="PF01370">
    <property type="entry name" value="Epimerase"/>
    <property type="match status" value="1"/>
</dbReference>
<dbReference type="AlphaFoldDB" id="A0A094SQF0"/>
<name>A0A094SQF0_9ZZZZ</name>
<evidence type="ECO:0000256" key="3">
    <source>
        <dbReference type="ARBA" id="ARBA00023027"/>
    </source>
</evidence>
<comment type="caution">
    <text evidence="5">The sequence shown here is derived from an EMBL/GenBank/DDBJ whole genome shotgun (WGS) entry which is preliminary data.</text>
</comment>
<sequence length="286" mass="31961">MIGMSLRVLITGCNGLLGTAMVQQFNSVGFATIGVTKDAETPSLCSQTFYGSATDADLISEAMVDIDCVIHLAAIRTPRNDPPREVFEKNSVSSFNVLTMAAERDVKTIIHASSISALGFSFSQTPLAPIYFPIDDEHPYRVSDAYGLSKVVDEQTVRYIKRRYHSNIYAIRFPYVGDAAVLLPERAEKIANDSNFGSNEFWSYLEINDAVALTETLIMERPELNDPIFTVVAPNTLAKVPTEELIQRHFPELKDRPTFKDFDGVFAPSKILEKTSFRYRHIYANS</sequence>
<evidence type="ECO:0000313" key="5">
    <source>
        <dbReference type="EMBL" id="KGA20913.1"/>
    </source>
</evidence>
<dbReference type="PANTHER" id="PTHR43103">
    <property type="entry name" value="NUCLEOSIDE-DIPHOSPHATE-SUGAR EPIMERASE"/>
    <property type="match status" value="1"/>
</dbReference>
<evidence type="ECO:0000256" key="1">
    <source>
        <dbReference type="ARBA" id="ARBA00007637"/>
    </source>
</evidence>
<dbReference type="EMBL" id="JNSL01000018">
    <property type="protein sequence ID" value="KGA20913.1"/>
    <property type="molecule type" value="Genomic_DNA"/>
</dbReference>
<dbReference type="PANTHER" id="PTHR43103:SF5">
    <property type="entry name" value="4-EPIMERASE, PUTATIVE (AFU_ORTHOLOGUE AFUA_7G00360)-RELATED"/>
    <property type="match status" value="1"/>
</dbReference>
<evidence type="ECO:0000259" key="4">
    <source>
        <dbReference type="Pfam" id="PF01370"/>
    </source>
</evidence>
<reference evidence="5" key="1">
    <citation type="submission" date="2014-06" db="EMBL/GenBank/DDBJ databases">
        <title>Key roles for freshwater Actinobacteria revealed by deep metagenomic sequencing.</title>
        <authorList>
            <person name="Ghai R."/>
            <person name="Mizuno C.M."/>
            <person name="Picazo A."/>
            <person name="Camacho A."/>
            <person name="Rodriguez-Valera F."/>
        </authorList>
    </citation>
    <scope>NUCLEOTIDE SEQUENCE</scope>
</reference>
<dbReference type="InterPro" id="IPR001509">
    <property type="entry name" value="Epimerase_deHydtase"/>
</dbReference>
<accession>A0A094SQF0</accession>
<dbReference type="GO" id="GO:0016491">
    <property type="term" value="F:oxidoreductase activity"/>
    <property type="evidence" value="ECO:0007669"/>
    <property type="project" value="UniProtKB-KW"/>
</dbReference>
<comment type="similarity">
    <text evidence="1">Belongs to the NAD(P)-dependent epimerase/dehydratase family.</text>
</comment>
<keyword evidence="2" id="KW-0560">Oxidoreductase</keyword>
<organism evidence="5">
    <name type="scientific">freshwater metagenome</name>
    <dbReference type="NCBI Taxonomy" id="449393"/>
    <lineage>
        <taxon>unclassified sequences</taxon>
        <taxon>metagenomes</taxon>
        <taxon>ecological metagenomes</taxon>
    </lineage>
</organism>
<keyword evidence="3" id="KW-0520">NAD</keyword>
<dbReference type="Gene3D" id="3.40.50.720">
    <property type="entry name" value="NAD(P)-binding Rossmann-like Domain"/>
    <property type="match status" value="1"/>
</dbReference>
<feature type="domain" description="NAD-dependent epimerase/dehydratase" evidence="4">
    <location>
        <begin position="8"/>
        <end position="173"/>
    </location>
</feature>
<dbReference type="InterPro" id="IPR036291">
    <property type="entry name" value="NAD(P)-bd_dom_sf"/>
</dbReference>
<proteinExistence type="inferred from homology"/>
<evidence type="ECO:0000256" key="2">
    <source>
        <dbReference type="ARBA" id="ARBA00023002"/>
    </source>
</evidence>